<keyword evidence="1" id="KW-0472">Membrane</keyword>
<feature type="transmembrane region" description="Helical" evidence="1">
    <location>
        <begin position="65"/>
        <end position="87"/>
    </location>
</feature>
<feature type="transmembrane region" description="Helical" evidence="1">
    <location>
        <begin position="39"/>
        <end position="59"/>
    </location>
</feature>
<proteinExistence type="predicted"/>
<feature type="transmembrane region" description="Helical" evidence="1">
    <location>
        <begin position="231"/>
        <end position="250"/>
    </location>
</feature>
<keyword evidence="3" id="KW-1185">Reference proteome</keyword>
<dbReference type="EMBL" id="CP121106">
    <property type="protein sequence ID" value="WFL78201.1"/>
    <property type="molecule type" value="Genomic_DNA"/>
</dbReference>
<gene>
    <name evidence="2" type="ORF">P7228_03825</name>
</gene>
<accession>A0ABY8FY43</accession>
<evidence type="ECO:0000313" key="3">
    <source>
        <dbReference type="Proteomes" id="UP001215827"/>
    </source>
</evidence>
<dbReference type="Proteomes" id="UP001215827">
    <property type="component" value="Chromosome"/>
</dbReference>
<protein>
    <submittedName>
        <fullName evidence="2">DUF2189 domain-containing protein</fullName>
    </submittedName>
</protein>
<dbReference type="InterPro" id="IPR018692">
    <property type="entry name" value="DUF2189"/>
</dbReference>
<evidence type="ECO:0000313" key="2">
    <source>
        <dbReference type="EMBL" id="WFL78201.1"/>
    </source>
</evidence>
<sequence length="255" mass="26838">MSALARNRVGQYEVASDLSFGDLSAAVAAGWRDFRAAPLYGLFFAAIFAAAGIGLSYYFYNRGELAWLIAAAAGFPLLAPFAAAGLYEVSRRRLSGDSIGWGPVLGAVKAGDGQLPVMGVIAFVIFAFWVILAHTVFGVFLGQSGLGATPLQTLLTPAGLGMLGVGSAIGGIVALFLFAITVVSLPMLIDREVDFITAIIVSVRVVQLNTFLMLSWAVIIALLAFAAMAPAFVGLLVVLPLLGHATFHLYRRAVR</sequence>
<keyword evidence="1" id="KW-1133">Transmembrane helix</keyword>
<keyword evidence="1" id="KW-0812">Transmembrane</keyword>
<evidence type="ECO:0000256" key="1">
    <source>
        <dbReference type="SAM" id="Phobius"/>
    </source>
</evidence>
<dbReference type="RefSeq" id="WP_278016891.1">
    <property type="nucleotide sequence ID" value="NZ_CP121106.1"/>
</dbReference>
<organism evidence="2 3">
    <name type="scientific">Altererythrobacter arenosus</name>
    <dbReference type="NCBI Taxonomy" id="3032592"/>
    <lineage>
        <taxon>Bacteria</taxon>
        <taxon>Pseudomonadati</taxon>
        <taxon>Pseudomonadota</taxon>
        <taxon>Alphaproteobacteria</taxon>
        <taxon>Sphingomonadales</taxon>
        <taxon>Erythrobacteraceae</taxon>
        <taxon>Altererythrobacter</taxon>
    </lineage>
</organism>
<reference evidence="2 3" key="1">
    <citation type="submission" date="2023-03" db="EMBL/GenBank/DDBJ databases">
        <title>Altererythrobacter sp. CAU 1644 isolated from sand.</title>
        <authorList>
            <person name="Kim W."/>
        </authorList>
    </citation>
    <scope>NUCLEOTIDE SEQUENCE [LARGE SCALE GENOMIC DNA]</scope>
    <source>
        <strain evidence="2 3">CAU 1644</strain>
    </source>
</reference>
<feature type="transmembrane region" description="Helical" evidence="1">
    <location>
        <begin position="160"/>
        <end position="183"/>
    </location>
</feature>
<name>A0ABY8FY43_9SPHN</name>
<feature type="transmembrane region" description="Helical" evidence="1">
    <location>
        <begin position="117"/>
        <end position="140"/>
    </location>
</feature>
<feature type="transmembrane region" description="Helical" evidence="1">
    <location>
        <begin position="195"/>
        <end position="225"/>
    </location>
</feature>
<dbReference type="Pfam" id="PF09955">
    <property type="entry name" value="DUF2189"/>
    <property type="match status" value="1"/>
</dbReference>